<accession>V2WFF4</accession>
<dbReference type="Gene3D" id="4.10.240.10">
    <property type="entry name" value="Zn(2)-C6 fungal-type DNA-binding domain"/>
    <property type="match status" value="1"/>
</dbReference>
<evidence type="ECO:0000256" key="4">
    <source>
        <dbReference type="ARBA" id="ARBA00023242"/>
    </source>
</evidence>
<dbReference type="Pfam" id="PF00172">
    <property type="entry name" value="Zn_clus"/>
    <property type="match status" value="1"/>
</dbReference>
<dbReference type="InterPro" id="IPR036864">
    <property type="entry name" value="Zn2-C6_fun-type_DNA-bd_sf"/>
</dbReference>
<dbReference type="OrthoDB" id="2943890at2759"/>
<dbReference type="CDD" id="cd00067">
    <property type="entry name" value="GAL4"/>
    <property type="match status" value="1"/>
</dbReference>
<dbReference type="GO" id="GO:0008270">
    <property type="term" value="F:zinc ion binding"/>
    <property type="evidence" value="ECO:0007669"/>
    <property type="project" value="InterPro"/>
</dbReference>
<feature type="domain" description="Zn(2)-C6 fungal-type" evidence="5">
    <location>
        <begin position="72"/>
        <end position="107"/>
    </location>
</feature>
<dbReference type="InterPro" id="IPR051127">
    <property type="entry name" value="Fungal_SecMet_Regulators"/>
</dbReference>
<dbReference type="GO" id="GO:0000981">
    <property type="term" value="F:DNA-binding transcription factor activity, RNA polymerase II-specific"/>
    <property type="evidence" value="ECO:0007669"/>
    <property type="project" value="InterPro"/>
</dbReference>
<dbReference type="PANTHER" id="PTHR47424:SF3">
    <property type="entry name" value="REGULATORY PROTEIN GAL4"/>
    <property type="match status" value="1"/>
</dbReference>
<evidence type="ECO:0000313" key="6">
    <source>
        <dbReference type="EMBL" id="ESK85578.1"/>
    </source>
</evidence>
<dbReference type="PANTHER" id="PTHR47424">
    <property type="entry name" value="REGULATORY PROTEIN GAL4"/>
    <property type="match status" value="1"/>
</dbReference>
<keyword evidence="2" id="KW-0238">DNA-binding</keyword>
<dbReference type="Proteomes" id="UP000017559">
    <property type="component" value="Unassembled WGS sequence"/>
</dbReference>
<dbReference type="PROSITE" id="PS00463">
    <property type="entry name" value="ZN2_CY6_FUNGAL_1"/>
    <property type="match status" value="1"/>
</dbReference>
<protein>
    <submittedName>
        <fullName evidence="6">Fungal-specific transcription factor</fullName>
    </submittedName>
</protein>
<keyword evidence="3" id="KW-0804">Transcription</keyword>
<evidence type="ECO:0000256" key="3">
    <source>
        <dbReference type="ARBA" id="ARBA00023163"/>
    </source>
</evidence>
<keyword evidence="7" id="KW-1185">Reference proteome</keyword>
<dbReference type="HOGENOM" id="CLU_1094537_0_0_1"/>
<keyword evidence="1" id="KW-0805">Transcription regulation</keyword>
<proteinExistence type="predicted"/>
<dbReference type="SUPFAM" id="SSF57701">
    <property type="entry name" value="Zn2/Cys6 DNA-binding domain"/>
    <property type="match status" value="1"/>
</dbReference>
<dbReference type="SMART" id="SM00066">
    <property type="entry name" value="GAL4"/>
    <property type="match status" value="1"/>
</dbReference>
<dbReference type="PROSITE" id="PS50048">
    <property type="entry name" value="ZN2_CY6_FUNGAL_2"/>
    <property type="match status" value="1"/>
</dbReference>
<evidence type="ECO:0000313" key="7">
    <source>
        <dbReference type="Proteomes" id="UP000017559"/>
    </source>
</evidence>
<keyword evidence="4" id="KW-0539">Nucleus</keyword>
<dbReference type="KEGG" id="mrr:Moror_10028"/>
<name>V2WFF4_MONRO</name>
<sequence length="254" mass="27646">MSFDVERIQDHKLCVWLQESRVIFIHAVLTNEDLCPGLPLVNACHAGSPYPTVAFEYKRRGGNVKHSRVLVACNNCRSRKVKCNRSNPHNSTSACERCLSKGLRCEYTTIEADVSNPGVDMSPVYLYPADQYNYSNATPQANPAMSTGLPAMPGPGHNQLQHYQPNFYGTQTGGVHTYPHYPSNTGRSVPSPAYASTKSGWPFGMPAQSPYHAGSRSSTNPRETELFALGDHVSVGIMLGIASSDASSFGMSDT</sequence>
<evidence type="ECO:0000256" key="2">
    <source>
        <dbReference type="ARBA" id="ARBA00023125"/>
    </source>
</evidence>
<gene>
    <name evidence="6" type="ORF">Moror_10028</name>
</gene>
<reference evidence="6 7" key="1">
    <citation type="journal article" date="2014" name="BMC Genomics">
        <title>Genome and secretome analysis of the hemibiotrophic fungal pathogen, Moniliophthora roreri, which causes frosty pod rot disease of cacao: mechanisms of the biotrophic and necrotrophic phases.</title>
        <authorList>
            <person name="Meinhardt L.W."/>
            <person name="Costa G.G.L."/>
            <person name="Thomazella D.P.T."/>
            <person name="Teixeira P.J.P.L."/>
            <person name="Carazzolle M.F."/>
            <person name="Schuster S.C."/>
            <person name="Carlson J.E."/>
            <person name="Guiltinan M.J."/>
            <person name="Mieczkowski P."/>
            <person name="Farmer A."/>
            <person name="Ramaraj T."/>
            <person name="Crozier J."/>
            <person name="Davis R.E."/>
            <person name="Shao J."/>
            <person name="Melnick R.L."/>
            <person name="Pereira G.A.G."/>
            <person name="Bailey B.A."/>
        </authorList>
    </citation>
    <scope>NUCLEOTIDE SEQUENCE [LARGE SCALE GENOMIC DNA]</scope>
    <source>
        <strain evidence="6 7">MCA 2997</strain>
    </source>
</reference>
<dbReference type="EMBL" id="AWSO01001047">
    <property type="protein sequence ID" value="ESK85578.1"/>
    <property type="molecule type" value="Genomic_DNA"/>
</dbReference>
<evidence type="ECO:0000259" key="5">
    <source>
        <dbReference type="PROSITE" id="PS50048"/>
    </source>
</evidence>
<comment type="caution">
    <text evidence="6">The sequence shown here is derived from an EMBL/GenBank/DDBJ whole genome shotgun (WGS) entry which is preliminary data.</text>
</comment>
<dbReference type="InterPro" id="IPR001138">
    <property type="entry name" value="Zn2Cys6_DnaBD"/>
</dbReference>
<dbReference type="STRING" id="1381753.V2WFF4"/>
<dbReference type="AlphaFoldDB" id="V2WFF4"/>
<evidence type="ECO:0000256" key="1">
    <source>
        <dbReference type="ARBA" id="ARBA00023015"/>
    </source>
</evidence>
<dbReference type="GO" id="GO:0003677">
    <property type="term" value="F:DNA binding"/>
    <property type="evidence" value="ECO:0007669"/>
    <property type="project" value="UniProtKB-KW"/>
</dbReference>
<organism evidence="6 7">
    <name type="scientific">Moniliophthora roreri (strain MCA 2997)</name>
    <name type="common">Cocoa frosty pod rot fungus</name>
    <name type="synonym">Crinipellis roreri</name>
    <dbReference type="NCBI Taxonomy" id="1381753"/>
    <lineage>
        <taxon>Eukaryota</taxon>
        <taxon>Fungi</taxon>
        <taxon>Dikarya</taxon>
        <taxon>Basidiomycota</taxon>
        <taxon>Agaricomycotina</taxon>
        <taxon>Agaricomycetes</taxon>
        <taxon>Agaricomycetidae</taxon>
        <taxon>Agaricales</taxon>
        <taxon>Marasmiineae</taxon>
        <taxon>Marasmiaceae</taxon>
        <taxon>Moniliophthora</taxon>
    </lineage>
</organism>